<sequence length="100" mass="11278">MKINHGNTYGSRDRRLFSGAGSNPCQDYSLHDCDPVAECYSEQPGYFQCRCPKGFIDVSPDNRTPGRKCVRDLFRVTALIHLRRVLSSTFATFRGGKGSW</sequence>
<dbReference type="Gene3D" id="2.10.25.10">
    <property type="entry name" value="Laminin"/>
    <property type="match status" value="1"/>
</dbReference>
<evidence type="ECO:0008006" key="3">
    <source>
        <dbReference type="Google" id="ProtNLM"/>
    </source>
</evidence>
<organism evidence="1 2">
    <name type="scientific">Ancylostoma ceylanicum</name>
    <dbReference type="NCBI Taxonomy" id="53326"/>
    <lineage>
        <taxon>Eukaryota</taxon>
        <taxon>Metazoa</taxon>
        <taxon>Ecdysozoa</taxon>
        <taxon>Nematoda</taxon>
        <taxon>Chromadorea</taxon>
        <taxon>Rhabditida</taxon>
        <taxon>Rhabditina</taxon>
        <taxon>Rhabditomorpha</taxon>
        <taxon>Strongyloidea</taxon>
        <taxon>Ancylostomatidae</taxon>
        <taxon>Ancylostomatinae</taxon>
        <taxon>Ancylostoma</taxon>
    </lineage>
</organism>
<evidence type="ECO:0000313" key="2">
    <source>
        <dbReference type="Proteomes" id="UP000054495"/>
    </source>
</evidence>
<gene>
    <name evidence="1" type="ORF">ANCCEY_03442</name>
</gene>
<keyword evidence="2" id="KW-1185">Reference proteome</keyword>
<evidence type="ECO:0000313" key="1">
    <source>
        <dbReference type="EMBL" id="EPB77459.1"/>
    </source>
</evidence>
<dbReference type="EMBL" id="KE124836">
    <property type="protein sequence ID" value="EPB77459.1"/>
    <property type="molecule type" value="Genomic_DNA"/>
</dbReference>
<reference evidence="1 2" key="1">
    <citation type="submission" date="2013-05" db="EMBL/GenBank/DDBJ databases">
        <title>Draft genome of the parasitic nematode Anyclostoma ceylanicum.</title>
        <authorList>
            <person name="Mitreva M."/>
        </authorList>
    </citation>
    <scope>NUCLEOTIDE SEQUENCE [LARGE SCALE GENOMIC DNA]</scope>
</reference>
<name>A0A0D6M059_9BILA</name>
<dbReference type="AlphaFoldDB" id="A0A0D6M059"/>
<accession>A0A0D6M059</accession>
<proteinExistence type="predicted"/>
<dbReference type="Proteomes" id="UP000054495">
    <property type="component" value="Unassembled WGS sequence"/>
</dbReference>
<protein>
    <recommendedName>
        <fullName evidence="3">EGF-like domain-containing protein</fullName>
    </recommendedName>
</protein>